<proteinExistence type="predicted"/>
<accession>A0A518H2A9</accession>
<dbReference type="RefSeq" id="WP_145270233.1">
    <property type="nucleotide sequence ID" value="NZ_CP036426.1"/>
</dbReference>
<sequence>MTQKHLFFTDPLTAAWAAKHCNLTVILRATAAGDYDAYGTRNAHHLVDDWDYRNRPGSKLHPVSRVYIHPDSILTLEALPEAKKAALRELGMWPESEAA</sequence>
<keyword evidence="2" id="KW-1185">Reference proteome</keyword>
<evidence type="ECO:0000313" key="1">
    <source>
        <dbReference type="EMBL" id="QDV34963.1"/>
    </source>
</evidence>
<dbReference type="OrthoDB" id="289977at2"/>
<dbReference type="Proteomes" id="UP000317835">
    <property type="component" value="Chromosome"/>
</dbReference>
<name>A0A518H2A9_9BACT</name>
<dbReference type="EMBL" id="CP036426">
    <property type="protein sequence ID" value="QDV34963.1"/>
    <property type="molecule type" value="Genomic_DNA"/>
</dbReference>
<organism evidence="1 2">
    <name type="scientific">Tautonia plasticadhaerens</name>
    <dbReference type="NCBI Taxonomy" id="2527974"/>
    <lineage>
        <taxon>Bacteria</taxon>
        <taxon>Pseudomonadati</taxon>
        <taxon>Planctomycetota</taxon>
        <taxon>Planctomycetia</taxon>
        <taxon>Isosphaerales</taxon>
        <taxon>Isosphaeraceae</taxon>
        <taxon>Tautonia</taxon>
    </lineage>
</organism>
<reference evidence="1 2" key="1">
    <citation type="submission" date="2019-02" db="EMBL/GenBank/DDBJ databases">
        <title>Deep-cultivation of Planctomycetes and their phenomic and genomic characterization uncovers novel biology.</title>
        <authorList>
            <person name="Wiegand S."/>
            <person name="Jogler M."/>
            <person name="Boedeker C."/>
            <person name="Pinto D."/>
            <person name="Vollmers J."/>
            <person name="Rivas-Marin E."/>
            <person name="Kohn T."/>
            <person name="Peeters S.H."/>
            <person name="Heuer A."/>
            <person name="Rast P."/>
            <person name="Oberbeckmann S."/>
            <person name="Bunk B."/>
            <person name="Jeske O."/>
            <person name="Meyerdierks A."/>
            <person name="Storesund J.E."/>
            <person name="Kallscheuer N."/>
            <person name="Luecker S."/>
            <person name="Lage O.M."/>
            <person name="Pohl T."/>
            <person name="Merkel B.J."/>
            <person name="Hornburger P."/>
            <person name="Mueller R.-W."/>
            <person name="Bruemmer F."/>
            <person name="Labrenz M."/>
            <person name="Spormann A.M."/>
            <person name="Op den Camp H."/>
            <person name="Overmann J."/>
            <person name="Amann R."/>
            <person name="Jetten M.S.M."/>
            <person name="Mascher T."/>
            <person name="Medema M.H."/>
            <person name="Devos D.P."/>
            <person name="Kaster A.-K."/>
            <person name="Ovreas L."/>
            <person name="Rohde M."/>
            <person name="Galperin M.Y."/>
            <person name="Jogler C."/>
        </authorList>
    </citation>
    <scope>NUCLEOTIDE SEQUENCE [LARGE SCALE GENOMIC DNA]</scope>
    <source>
        <strain evidence="1 2">ElP</strain>
    </source>
</reference>
<protein>
    <submittedName>
        <fullName evidence="1">Uncharacterized protein</fullName>
    </submittedName>
</protein>
<dbReference type="AlphaFoldDB" id="A0A518H2A9"/>
<gene>
    <name evidence="1" type="ORF">ElP_28600</name>
</gene>
<dbReference type="KEGG" id="tpla:ElP_28600"/>
<evidence type="ECO:0000313" key="2">
    <source>
        <dbReference type="Proteomes" id="UP000317835"/>
    </source>
</evidence>